<evidence type="ECO:0000256" key="5">
    <source>
        <dbReference type="ARBA" id="ARBA00022989"/>
    </source>
</evidence>
<feature type="domain" description="Major facilitator superfamily (MFS) profile" evidence="9">
    <location>
        <begin position="25"/>
        <end position="519"/>
    </location>
</feature>
<evidence type="ECO:0000256" key="2">
    <source>
        <dbReference type="ARBA" id="ARBA00007520"/>
    </source>
</evidence>
<feature type="transmembrane region" description="Helical" evidence="8">
    <location>
        <begin position="416"/>
        <end position="438"/>
    </location>
</feature>
<protein>
    <recommendedName>
        <fullName evidence="9">Major facilitator superfamily (MFS) profile domain-containing protein</fullName>
    </recommendedName>
</protein>
<feature type="compositionally biased region" description="Gly residues" evidence="7">
    <location>
        <begin position="528"/>
        <end position="543"/>
    </location>
</feature>
<evidence type="ECO:0000256" key="8">
    <source>
        <dbReference type="SAM" id="Phobius"/>
    </source>
</evidence>
<evidence type="ECO:0000256" key="3">
    <source>
        <dbReference type="ARBA" id="ARBA00022448"/>
    </source>
</evidence>
<feature type="transmembrane region" description="Helical" evidence="8">
    <location>
        <begin position="292"/>
        <end position="311"/>
    </location>
</feature>
<evidence type="ECO:0000256" key="4">
    <source>
        <dbReference type="ARBA" id="ARBA00022692"/>
    </source>
</evidence>
<dbReference type="EMBL" id="JBHFEH010000141">
    <property type="protein sequence ID" value="KAL2045453.1"/>
    <property type="molecule type" value="Genomic_DNA"/>
</dbReference>
<feature type="transmembrane region" description="Helical" evidence="8">
    <location>
        <begin position="355"/>
        <end position="376"/>
    </location>
</feature>
<evidence type="ECO:0000256" key="7">
    <source>
        <dbReference type="SAM" id="MobiDB-lite"/>
    </source>
</evidence>
<name>A0ABR4AK30_9LECA</name>
<feature type="region of interest" description="Disordered" evidence="7">
    <location>
        <begin position="524"/>
        <end position="543"/>
    </location>
</feature>
<dbReference type="PANTHER" id="PTHR23501">
    <property type="entry name" value="MAJOR FACILITATOR SUPERFAMILY"/>
    <property type="match status" value="1"/>
</dbReference>
<keyword evidence="3" id="KW-0813">Transport</keyword>
<evidence type="ECO:0000313" key="10">
    <source>
        <dbReference type="EMBL" id="KAL2045453.1"/>
    </source>
</evidence>
<dbReference type="SUPFAM" id="SSF103473">
    <property type="entry name" value="MFS general substrate transporter"/>
    <property type="match status" value="1"/>
</dbReference>
<feature type="transmembrane region" description="Helical" evidence="8">
    <location>
        <begin position="148"/>
        <end position="167"/>
    </location>
</feature>
<evidence type="ECO:0000259" key="9">
    <source>
        <dbReference type="PROSITE" id="PS50850"/>
    </source>
</evidence>
<keyword evidence="6 8" id="KW-0472">Membrane</keyword>
<feature type="transmembrane region" description="Helical" evidence="8">
    <location>
        <begin position="115"/>
        <end position="136"/>
    </location>
</feature>
<feature type="transmembrane region" description="Helical" evidence="8">
    <location>
        <begin position="90"/>
        <end position="109"/>
    </location>
</feature>
<feature type="transmembrane region" description="Helical" evidence="8">
    <location>
        <begin position="382"/>
        <end position="404"/>
    </location>
</feature>
<feature type="transmembrane region" description="Helical" evidence="8">
    <location>
        <begin position="20"/>
        <end position="38"/>
    </location>
</feature>
<evidence type="ECO:0000256" key="6">
    <source>
        <dbReference type="ARBA" id="ARBA00023136"/>
    </source>
</evidence>
<dbReference type="Proteomes" id="UP001590951">
    <property type="component" value="Unassembled WGS sequence"/>
</dbReference>
<feature type="transmembrane region" description="Helical" evidence="8">
    <location>
        <begin position="58"/>
        <end position="78"/>
    </location>
</feature>
<keyword evidence="11" id="KW-1185">Reference proteome</keyword>
<dbReference type="InterPro" id="IPR036259">
    <property type="entry name" value="MFS_trans_sf"/>
</dbReference>
<keyword evidence="5 8" id="KW-1133">Transmembrane helix</keyword>
<evidence type="ECO:0000256" key="1">
    <source>
        <dbReference type="ARBA" id="ARBA00004141"/>
    </source>
</evidence>
<dbReference type="Pfam" id="PF07690">
    <property type="entry name" value="MFS_1"/>
    <property type="match status" value="1"/>
</dbReference>
<dbReference type="InterPro" id="IPR020846">
    <property type="entry name" value="MFS_dom"/>
</dbReference>
<feature type="transmembrane region" description="Helical" evidence="8">
    <location>
        <begin position="251"/>
        <end position="272"/>
    </location>
</feature>
<feature type="transmembrane region" description="Helical" evidence="8">
    <location>
        <begin position="179"/>
        <end position="198"/>
    </location>
</feature>
<evidence type="ECO:0000313" key="11">
    <source>
        <dbReference type="Proteomes" id="UP001590951"/>
    </source>
</evidence>
<feature type="transmembrane region" description="Helical" evidence="8">
    <location>
        <begin position="331"/>
        <end position="348"/>
    </location>
</feature>
<reference evidence="10 11" key="1">
    <citation type="submission" date="2024-09" db="EMBL/GenBank/DDBJ databases">
        <title>Rethinking Asexuality: The Enigmatic Case of Functional Sexual Genes in Lepraria (Stereocaulaceae).</title>
        <authorList>
            <person name="Doellman M."/>
            <person name="Sun Y."/>
            <person name="Barcenas-Pena A."/>
            <person name="Lumbsch H.T."/>
            <person name="Grewe F."/>
        </authorList>
    </citation>
    <scope>NUCLEOTIDE SEQUENCE [LARGE SCALE GENOMIC DNA]</scope>
    <source>
        <strain evidence="10 11">Grewe 0041</strain>
    </source>
</reference>
<dbReference type="PROSITE" id="PS50850">
    <property type="entry name" value="MFS"/>
    <property type="match status" value="1"/>
</dbReference>
<keyword evidence="4 8" id="KW-0812">Transmembrane</keyword>
<accession>A0ABR4AK30</accession>
<comment type="similarity">
    <text evidence="2">Belongs to the major facilitator superfamily. TCR/Tet family.</text>
</comment>
<feature type="transmembrane region" description="Helical" evidence="8">
    <location>
        <begin position="496"/>
        <end position="514"/>
    </location>
</feature>
<proteinExistence type="inferred from homology"/>
<dbReference type="PANTHER" id="PTHR23501:SF12">
    <property type="entry name" value="MAJOR FACILITATOR SUPERFAMILY (MFS) PROFILE DOMAIN-CONTAINING PROTEIN-RELATED"/>
    <property type="match status" value="1"/>
</dbReference>
<comment type="subcellular location">
    <subcellularLocation>
        <location evidence="1">Membrane</location>
        <topology evidence="1">Multi-pass membrane protein</topology>
    </subcellularLocation>
</comment>
<comment type="caution">
    <text evidence="10">The sequence shown here is derived from an EMBL/GenBank/DDBJ whole genome shotgun (WGS) entry which is preliminary data.</text>
</comment>
<dbReference type="Gene3D" id="1.20.1250.20">
    <property type="entry name" value="MFS general substrate transporter like domains"/>
    <property type="match status" value="1"/>
</dbReference>
<gene>
    <name evidence="10" type="ORF">ABVK25_012074</name>
</gene>
<organism evidence="10 11">
    <name type="scientific">Lepraria finkii</name>
    <dbReference type="NCBI Taxonomy" id="1340010"/>
    <lineage>
        <taxon>Eukaryota</taxon>
        <taxon>Fungi</taxon>
        <taxon>Dikarya</taxon>
        <taxon>Ascomycota</taxon>
        <taxon>Pezizomycotina</taxon>
        <taxon>Lecanoromycetes</taxon>
        <taxon>OSLEUM clade</taxon>
        <taxon>Lecanoromycetidae</taxon>
        <taxon>Lecanorales</taxon>
        <taxon>Lecanorineae</taxon>
        <taxon>Stereocaulaceae</taxon>
        <taxon>Lepraria</taxon>
    </lineage>
</organism>
<sequence>MGAADLQVEVKNSPRDIHGWKWGIAVAAILSSVFLFSLDQTIVADVQPDIVNHFHAVSQLPWLSVSLLLGAAATNLFWGKMYSQFNPKILYILTVALFEAGSAICGAAPTMDALIVGRVIAGLGGAGMYLGVIMLLSFFTTPVERPRYIGMIGAVFGLGTVLGPLIGGAFADSSATWRWAFYINLVIGGCCGPVYLFMLPGRDPQPGKSFFARMAEIDWIGNTLIAGAFISGLMAISFGGIVYSWGSGQTIGLFCTCVALLALLSVQQDLLLGTTKQRRMFPVQYLRSKEMLILFAQTAAAGTSSFVTIYFVPLYFQFVRHDKSLTAGIRLLPYIVPLVVFTMLNGVYMGKWGYYMPWFLVGGLLMLASNAMLYKISISTNAGYIFGAEVLGGIGTGLFVNAPFSVSQWLVAPMEIPSAIGFIMCARVGGIALALAMANTIFLNLSQNEIHGIIPAASKAEVQAAISGVGLTLLDNATPEVRAQVVVAIVNALRKGFVLGIAAGALAVALSFFMKREKVALKASPKQGGTGGKSENGNGNGKI</sequence>
<feature type="transmembrane region" description="Helical" evidence="8">
    <location>
        <begin position="219"/>
        <end position="245"/>
    </location>
</feature>
<dbReference type="InterPro" id="IPR011701">
    <property type="entry name" value="MFS"/>
</dbReference>